<dbReference type="SUPFAM" id="SSF110857">
    <property type="entry name" value="Gamma-glutamyl cyclotransferase-like"/>
    <property type="match status" value="1"/>
</dbReference>
<dbReference type="InterPro" id="IPR009288">
    <property type="entry name" value="AIG2-like_dom"/>
</dbReference>
<accession>B8HPN0</accession>
<dbReference type="CDD" id="cd06661">
    <property type="entry name" value="GGCT_like"/>
    <property type="match status" value="1"/>
</dbReference>
<dbReference type="eggNOG" id="COG2105">
    <property type="taxonomic scope" value="Bacteria"/>
</dbReference>
<dbReference type="InterPro" id="IPR013024">
    <property type="entry name" value="GGCT-like"/>
</dbReference>
<name>B8HPN0_CYAP4</name>
<dbReference type="EMBL" id="CP001344">
    <property type="protein sequence ID" value="ACL43891.1"/>
    <property type="molecule type" value="Genomic_DNA"/>
</dbReference>
<sequence length="134" mass="14946">MGRLWVFVYGTLKPGGVGYAQFCRNQVIASQPAIAVGQLYHLPAGYPAMAPEEGWVRGVVLEFKDEQILAQLDAYEDYDPERAPGDNLYYRQLIQIYTPDRCPLGVAWGYLMARPTILALGGQLLPCGEWNIPI</sequence>
<dbReference type="Gene3D" id="3.10.490.10">
    <property type="entry name" value="Gamma-glutamyl cyclotransferase-like"/>
    <property type="match status" value="1"/>
</dbReference>
<gene>
    <name evidence="2" type="ordered locus">Cyan7425_1521</name>
</gene>
<reference evidence="2" key="1">
    <citation type="submission" date="2009-01" db="EMBL/GenBank/DDBJ databases">
        <title>Complete sequence of chromosome Cyanothece sp. PCC 7425.</title>
        <authorList>
            <consortium name="US DOE Joint Genome Institute"/>
            <person name="Lucas S."/>
            <person name="Copeland A."/>
            <person name="Lapidus A."/>
            <person name="Glavina del Rio T."/>
            <person name="Dalin E."/>
            <person name="Tice H."/>
            <person name="Bruce D."/>
            <person name="Goodwin L."/>
            <person name="Pitluck S."/>
            <person name="Sims D."/>
            <person name="Meineke L."/>
            <person name="Brettin T."/>
            <person name="Detter J.C."/>
            <person name="Han C."/>
            <person name="Larimer F."/>
            <person name="Land M."/>
            <person name="Hauser L."/>
            <person name="Kyrpides N."/>
            <person name="Ovchinnikova G."/>
            <person name="Liberton M."/>
            <person name="Stoeckel J."/>
            <person name="Banerjee A."/>
            <person name="Singh A."/>
            <person name="Page L."/>
            <person name="Sato H."/>
            <person name="Zhao L."/>
            <person name="Sherman L."/>
            <person name="Pakrasi H."/>
            <person name="Richardson P."/>
        </authorList>
    </citation>
    <scope>NUCLEOTIDE SEQUENCE</scope>
    <source>
        <strain evidence="2">PCC 7425</strain>
    </source>
</reference>
<feature type="domain" description="Gamma-glutamylcyclotransferase AIG2-like" evidence="1">
    <location>
        <begin position="6"/>
        <end position="131"/>
    </location>
</feature>
<protein>
    <submittedName>
        <fullName evidence="2">AIG2 family protein</fullName>
    </submittedName>
</protein>
<dbReference type="KEGG" id="cyn:Cyan7425_1521"/>
<dbReference type="STRING" id="395961.Cyan7425_1521"/>
<dbReference type="HOGENOM" id="CLU_083466_2_2_3"/>
<evidence type="ECO:0000259" key="1">
    <source>
        <dbReference type="Pfam" id="PF06094"/>
    </source>
</evidence>
<evidence type="ECO:0000313" key="2">
    <source>
        <dbReference type="EMBL" id="ACL43891.1"/>
    </source>
</evidence>
<proteinExistence type="predicted"/>
<organism evidence="2">
    <name type="scientific">Cyanothece sp. (strain PCC 7425 / ATCC 29141)</name>
    <dbReference type="NCBI Taxonomy" id="395961"/>
    <lineage>
        <taxon>Bacteria</taxon>
        <taxon>Bacillati</taxon>
        <taxon>Cyanobacteriota</taxon>
        <taxon>Cyanophyceae</taxon>
        <taxon>Gomontiellales</taxon>
        <taxon>Cyanothecaceae</taxon>
        <taxon>Cyanothece</taxon>
    </lineage>
</organism>
<dbReference type="InterPro" id="IPR036568">
    <property type="entry name" value="GGCT-like_sf"/>
</dbReference>
<dbReference type="AlphaFoldDB" id="B8HPN0"/>
<dbReference type="Pfam" id="PF06094">
    <property type="entry name" value="GGACT"/>
    <property type="match status" value="1"/>
</dbReference>